<keyword evidence="5" id="KW-1185">Reference proteome</keyword>
<proteinExistence type="predicted"/>
<dbReference type="RefSeq" id="WP_191717720.1">
    <property type="nucleotide sequence ID" value="NZ_JACSQP010000002.1"/>
</dbReference>
<sequence>MSHLDPDVAALIAMGETDAGVAEDFDHLAGCAECADEVAAFAAAVGAARGAMARGPLLTPPPRVWDAISAEVNGAAADSPAPASATHSVAPATHSVTPAPEVHGAPTHVVSGAHRARRGGRRRRMPFALALAGALAVVAVVAGVWIVRDVGVQPTIVAEATLDPFPDHQGAQGEAVLEDVDGRSQVVVTLDAALADEGYREVWLIAEDGSDLVSLGVLDGDHGTFDVPAGVDLERFRLVDVSQEADDGDAAHSGDSIVRGALQSA</sequence>
<evidence type="ECO:0000256" key="2">
    <source>
        <dbReference type="SAM" id="Phobius"/>
    </source>
</evidence>
<accession>A0ABR8RZQ1</accession>
<evidence type="ECO:0000259" key="3">
    <source>
        <dbReference type="Pfam" id="PF10099"/>
    </source>
</evidence>
<evidence type="ECO:0000256" key="1">
    <source>
        <dbReference type="SAM" id="MobiDB-lite"/>
    </source>
</evidence>
<protein>
    <submittedName>
        <fullName evidence="4">Anti-sigma factor</fullName>
    </submittedName>
</protein>
<evidence type="ECO:0000313" key="4">
    <source>
        <dbReference type="EMBL" id="MBD7956697.1"/>
    </source>
</evidence>
<keyword evidence="2" id="KW-0472">Membrane</keyword>
<gene>
    <name evidence="4" type="ORF">H9651_03510</name>
</gene>
<feature type="transmembrane region" description="Helical" evidence="2">
    <location>
        <begin position="127"/>
        <end position="147"/>
    </location>
</feature>
<reference evidence="4 5" key="1">
    <citation type="submission" date="2020-08" db="EMBL/GenBank/DDBJ databases">
        <title>A Genomic Blueprint of the Chicken Gut Microbiome.</title>
        <authorList>
            <person name="Gilroy R."/>
            <person name="Ravi A."/>
            <person name="Getino M."/>
            <person name="Pursley I."/>
            <person name="Horton D.L."/>
            <person name="Alikhan N.-F."/>
            <person name="Baker D."/>
            <person name="Gharbi K."/>
            <person name="Hall N."/>
            <person name="Watson M."/>
            <person name="Adriaenssens E.M."/>
            <person name="Foster-Nyarko E."/>
            <person name="Jarju S."/>
            <person name="Secka A."/>
            <person name="Antonio M."/>
            <person name="Oren A."/>
            <person name="Chaudhuri R."/>
            <person name="La Ragione R.M."/>
            <person name="Hildebrand F."/>
            <person name="Pallen M.J."/>
        </authorList>
    </citation>
    <scope>NUCLEOTIDE SEQUENCE [LARGE SCALE GENOMIC DNA]</scope>
    <source>
        <strain evidence="4 5">Sa4CUA7</strain>
    </source>
</reference>
<feature type="compositionally biased region" description="Low complexity" evidence="1">
    <location>
        <begin position="76"/>
        <end position="85"/>
    </location>
</feature>
<comment type="caution">
    <text evidence="4">The sequence shown here is derived from an EMBL/GenBank/DDBJ whole genome shotgun (WGS) entry which is preliminary data.</text>
</comment>
<keyword evidence="2" id="KW-0812">Transmembrane</keyword>
<organism evidence="4 5">
    <name type="scientific">Microbacterium pullorum</name>
    <dbReference type="NCBI Taxonomy" id="2762236"/>
    <lineage>
        <taxon>Bacteria</taxon>
        <taxon>Bacillati</taxon>
        <taxon>Actinomycetota</taxon>
        <taxon>Actinomycetes</taxon>
        <taxon>Micrococcales</taxon>
        <taxon>Microbacteriaceae</taxon>
        <taxon>Microbacterium</taxon>
    </lineage>
</organism>
<dbReference type="InterPro" id="IPR018764">
    <property type="entry name" value="RskA_C"/>
</dbReference>
<dbReference type="Pfam" id="PF10099">
    <property type="entry name" value="RskA_C"/>
    <property type="match status" value="1"/>
</dbReference>
<keyword evidence="2" id="KW-1133">Transmembrane helix</keyword>
<feature type="domain" description="Anti-sigma K factor RskA C-terminal" evidence="3">
    <location>
        <begin position="131"/>
        <end position="254"/>
    </location>
</feature>
<dbReference type="Proteomes" id="UP000648352">
    <property type="component" value="Unassembled WGS sequence"/>
</dbReference>
<feature type="region of interest" description="Disordered" evidence="1">
    <location>
        <begin position="76"/>
        <end position="117"/>
    </location>
</feature>
<name>A0ABR8RZQ1_9MICO</name>
<evidence type="ECO:0000313" key="5">
    <source>
        <dbReference type="Proteomes" id="UP000648352"/>
    </source>
</evidence>
<dbReference type="EMBL" id="JACSQP010000002">
    <property type="protein sequence ID" value="MBD7956697.1"/>
    <property type="molecule type" value="Genomic_DNA"/>
</dbReference>